<dbReference type="Pfam" id="PF00593">
    <property type="entry name" value="TonB_dep_Rec_b-barrel"/>
    <property type="match status" value="1"/>
</dbReference>
<feature type="signal peptide" evidence="13">
    <location>
        <begin position="1"/>
        <end position="36"/>
    </location>
</feature>
<reference evidence="16" key="1">
    <citation type="submission" date="2022-05" db="EMBL/GenBank/DDBJ databases">
        <title>An RpoN-dependent PEP-CTERM gene is involved in floc formation of an Aquincola tertiaricarbonis strain.</title>
        <authorList>
            <person name="Qiu D."/>
            <person name="Xia M."/>
        </authorList>
    </citation>
    <scope>NUCLEOTIDE SEQUENCE</scope>
    <source>
        <strain evidence="16">RN12</strain>
    </source>
</reference>
<evidence type="ECO:0000256" key="6">
    <source>
        <dbReference type="ARBA" id="ARBA00023077"/>
    </source>
</evidence>
<dbReference type="Gene3D" id="2.170.130.10">
    <property type="entry name" value="TonB-dependent receptor, plug domain"/>
    <property type="match status" value="1"/>
</dbReference>
<keyword evidence="7 10" id="KW-0472">Membrane</keyword>
<feature type="chain" id="PRO_5045621818" evidence="13">
    <location>
        <begin position="37"/>
        <end position="691"/>
    </location>
</feature>
<evidence type="ECO:0000256" key="11">
    <source>
        <dbReference type="RuleBase" id="RU003357"/>
    </source>
</evidence>
<keyword evidence="3 10" id="KW-0813">Transport</keyword>
<gene>
    <name evidence="16" type="ORF">MW290_08965</name>
</gene>
<feature type="domain" description="TonB-dependent receptor-like beta-barrel" evidence="14">
    <location>
        <begin position="225"/>
        <end position="648"/>
    </location>
</feature>
<keyword evidence="8 16" id="KW-0675">Receptor</keyword>
<proteinExistence type="inferred from homology"/>
<dbReference type="InterPro" id="IPR000531">
    <property type="entry name" value="Beta-barrel_TonB"/>
</dbReference>
<dbReference type="PROSITE" id="PS51257">
    <property type="entry name" value="PROKAR_LIPOPROTEIN"/>
    <property type="match status" value="1"/>
</dbReference>
<dbReference type="PANTHER" id="PTHR30069:SF40">
    <property type="entry name" value="TONB-DEPENDENT RECEPTOR NMB0964-RELATED"/>
    <property type="match status" value="1"/>
</dbReference>
<evidence type="ECO:0000256" key="3">
    <source>
        <dbReference type="ARBA" id="ARBA00022448"/>
    </source>
</evidence>
<dbReference type="InterPro" id="IPR037066">
    <property type="entry name" value="Plug_dom_sf"/>
</dbReference>
<feature type="region of interest" description="Disordered" evidence="12">
    <location>
        <begin position="228"/>
        <end position="261"/>
    </location>
</feature>
<evidence type="ECO:0000256" key="9">
    <source>
        <dbReference type="ARBA" id="ARBA00023237"/>
    </source>
</evidence>
<evidence type="ECO:0000259" key="14">
    <source>
        <dbReference type="Pfam" id="PF00593"/>
    </source>
</evidence>
<comment type="similarity">
    <text evidence="2 10 11">Belongs to the TonB-dependent receptor family.</text>
</comment>
<evidence type="ECO:0000256" key="7">
    <source>
        <dbReference type="ARBA" id="ARBA00023136"/>
    </source>
</evidence>
<keyword evidence="5 10" id="KW-0812">Transmembrane</keyword>
<evidence type="ECO:0000256" key="4">
    <source>
        <dbReference type="ARBA" id="ARBA00022452"/>
    </source>
</evidence>
<comment type="subcellular location">
    <subcellularLocation>
        <location evidence="1 10">Cell outer membrane</location>
        <topology evidence="1 10">Multi-pass membrane protein</topology>
    </subcellularLocation>
</comment>
<evidence type="ECO:0000256" key="8">
    <source>
        <dbReference type="ARBA" id="ARBA00023170"/>
    </source>
</evidence>
<evidence type="ECO:0000256" key="2">
    <source>
        <dbReference type="ARBA" id="ARBA00009810"/>
    </source>
</evidence>
<dbReference type="PROSITE" id="PS52016">
    <property type="entry name" value="TONB_DEPENDENT_REC_3"/>
    <property type="match status" value="1"/>
</dbReference>
<evidence type="ECO:0000256" key="5">
    <source>
        <dbReference type="ARBA" id="ARBA00022692"/>
    </source>
</evidence>
<dbReference type="Pfam" id="PF07715">
    <property type="entry name" value="Plug"/>
    <property type="match status" value="1"/>
</dbReference>
<dbReference type="SUPFAM" id="SSF56935">
    <property type="entry name" value="Porins"/>
    <property type="match status" value="1"/>
</dbReference>
<evidence type="ECO:0000256" key="1">
    <source>
        <dbReference type="ARBA" id="ARBA00004571"/>
    </source>
</evidence>
<dbReference type="PANTHER" id="PTHR30069">
    <property type="entry name" value="TONB-DEPENDENT OUTER MEMBRANE RECEPTOR"/>
    <property type="match status" value="1"/>
</dbReference>
<dbReference type="InterPro" id="IPR039426">
    <property type="entry name" value="TonB-dep_rcpt-like"/>
</dbReference>
<keyword evidence="6 11" id="KW-0798">TonB box</keyword>
<feature type="compositionally biased region" description="Polar residues" evidence="12">
    <location>
        <begin position="243"/>
        <end position="258"/>
    </location>
</feature>
<dbReference type="Gene3D" id="2.40.170.20">
    <property type="entry name" value="TonB-dependent receptor, beta-barrel domain"/>
    <property type="match status" value="1"/>
</dbReference>
<accession>A0ABY4S009</accession>
<dbReference type="EMBL" id="CP097635">
    <property type="protein sequence ID" value="URI06064.1"/>
    <property type="molecule type" value="Genomic_DNA"/>
</dbReference>
<feature type="region of interest" description="Disordered" evidence="12">
    <location>
        <begin position="418"/>
        <end position="441"/>
    </location>
</feature>
<feature type="compositionally biased region" description="Basic and acidic residues" evidence="12">
    <location>
        <begin position="425"/>
        <end position="437"/>
    </location>
</feature>
<evidence type="ECO:0000256" key="10">
    <source>
        <dbReference type="PROSITE-ProRule" id="PRU01360"/>
    </source>
</evidence>
<evidence type="ECO:0000256" key="12">
    <source>
        <dbReference type="SAM" id="MobiDB-lite"/>
    </source>
</evidence>
<dbReference type="InterPro" id="IPR012910">
    <property type="entry name" value="Plug_dom"/>
</dbReference>
<evidence type="ECO:0000313" key="17">
    <source>
        <dbReference type="Proteomes" id="UP001056201"/>
    </source>
</evidence>
<name>A0ABY4S009_AQUTE</name>
<keyword evidence="13" id="KW-0732">Signal</keyword>
<dbReference type="Proteomes" id="UP001056201">
    <property type="component" value="Chromosome 1"/>
</dbReference>
<evidence type="ECO:0000313" key="16">
    <source>
        <dbReference type="EMBL" id="URI06064.1"/>
    </source>
</evidence>
<evidence type="ECO:0000259" key="15">
    <source>
        <dbReference type="Pfam" id="PF07715"/>
    </source>
</evidence>
<evidence type="ECO:0000256" key="13">
    <source>
        <dbReference type="SAM" id="SignalP"/>
    </source>
</evidence>
<protein>
    <submittedName>
        <fullName evidence="16">TonB-dependent receptor</fullName>
    </submittedName>
</protein>
<keyword evidence="4 10" id="KW-1134">Transmembrane beta strand</keyword>
<dbReference type="RefSeq" id="WP_250194329.1">
    <property type="nucleotide sequence ID" value="NZ_CP097635.1"/>
</dbReference>
<feature type="domain" description="TonB-dependent receptor plug" evidence="15">
    <location>
        <begin position="69"/>
        <end position="171"/>
    </location>
</feature>
<organism evidence="16 17">
    <name type="scientific">Aquincola tertiaricarbonis</name>
    <dbReference type="NCBI Taxonomy" id="391953"/>
    <lineage>
        <taxon>Bacteria</taxon>
        <taxon>Pseudomonadati</taxon>
        <taxon>Pseudomonadota</taxon>
        <taxon>Betaproteobacteria</taxon>
        <taxon>Burkholderiales</taxon>
        <taxon>Sphaerotilaceae</taxon>
        <taxon>Aquincola</taxon>
    </lineage>
</organism>
<dbReference type="InterPro" id="IPR036942">
    <property type="entry name" value="Beta-barrel_TonB_sf"/>
</dbReference>
<keyword evidence="17" id="KW-1185">Reference proteome</keyword>
<sequence length="691" mass="72884">MQKPFLQTPFAPAQPALAIALASCFLTLGLPQAAGAQTTSGTPTSTPTSTATAASTVVITGNPLGRDTLAQPVTVLSGDGLTLRGAGTLGETLDGLPGISATGFGPQSSRPIIRGLDGDRVRMLDNGGASVDASNLSFDHAVTLDPLVAERVEVVRGPAALLYGGNATGGVVNVIDNRIPRVAADGLSGRAEVRLGGAAREKAGSALLEGGANGFNWHVDVAGRNSEDLRTPRFNAPTEDGGSVSTRHIANSDGQSRSGAVGASWADADGYIGASVDRYENDYGVTVEPDVTIRMNRDRVAFAGERRRLPGPFTQVEFQASHTRYKHEEVEGTGEVGTTFRSTGDDFRLQAHHVPLGPLKGVVGVQAEQLDFSALGEEAFVPSTRTRSTALFVLEEAQAGPATLTAGLRWEQVKVSSDGDASDAAEPRFGDGQERKFTPKSASLGATLPVGGGWSLSASVGATERAPAYYELYANGVHVATAAYERGDPTLGVERSRHLELGTEWKQDEHRFKASVFQTRFSRYIGLDATGNVIDDVPEYAFTAARARLRGLELEGRTRLLTRPWTLDADAAVDMVRGDNLTTGEPLARLAPVRVRAGLTTASGPWQIGATVVHAARQDRVPAADVATPSSTVLNLFATWKMPLQQADALWFVRLDNVTNELAYNAAAIRTVRDLSPLGARALTAGVRVAF</sequence>
<keyword evidence="9 10" id="KW-0998">Cell outer membrane</keyword>